<feature type="non-terminal residue" evidence="2">
    <location>
        <position position="57"/>
    </location>
</feature>
<name>A0A1A7XVW5_9TELE</name>
<sequence length="57" mass="6409">VLFSQVELYRFSYNTLSDIKTLLAMLSVVLNPNGHGDGNERERVEREQIGGGKNSQK</sequence>
<feature type="compositionally biased region" description="Basic and acidic residues" evidence="1">
    <location>
        <begin position="37"/>
        <end position="48"/>
    </location>
</feature>
<proteinExistence type="predicted"/>
<gene>
    <name evidence="2" type="primary">EGR_05204</name>
</gene>
<evidence type="ECO:0000256" key="1">
    <source>
        <dbReference type="SAM" id="MobiDB-lite"/>
    </source>
</evidence>
<dbReference type="AlphaFoldDB" id="A0A1A7XVW5"/>
<feature type="region of interest" description="Disordered" evidence="1">
    <location>
        <begin position="32"/>
        <end position="57"/>
    </location>
</feature>
<organism evidence="2">
    <name type="scientific">Iconisemion striatum</name>
    <dbReference type="NCBI Taxonomy" id="60296"/>
    <lineage>
        <taxon>Eukaryota</taxon>
        <taxon>Metazoa</taxon>
        <taxon>Chordata</taxon>
        <taxon>Craniata</taxon>
        <taxon>Vertebrata</taxon>
        <taxon>Euteleostomi</taxon>
        <taxon>Actinopterygii</taxon>
        <taxon>Neopterygii</taxon>
        <taxon>Teleostei</taxon>
        <taxon>Neoteleostei</taxon>
        <taxon>Acanthomorphata</taxon>
        <taxon>Ovalentaria</taxon>
        <taxon>Atherinomorphae</taxon>
        <taxon>Cyprinodontiformes</taxon>
        <taxon>Nothobranchiidae</taxon>
        <taxon>Iconisemion</taxon>
    </lineage>
</organism>
<dbReference type="EMBL" id="HADW01020821">
    <property type="protein sequence ID" value="SBP22221.1"/>
    <property type="molecule type" value="Transcribed_RNA"/>
</dbReference>
<reference evidence="2" key="2">
    <citation type="submission" date="2016-06" db="EMBL/GenBank/DDBJ databases">
        <title>The genome of a short-lived fish provides insights into sex chromosome evolution and the genetic control of aging.</title>
        <authorList>
            <person name="Reichwald K."/>
            <person name="Felder M."/>
            <person name="Petzold A."/>
            <person name="Koch P."/>
            <person name="Groth M."/>
            <person name="Platzer M."/>
        </authorList>
    </citation>
    <scope>NUCLEOTIDE SEQUENCE</scope>
    <source>
        <tissue evidence="2">Brain</tissue>
    </source>
</reference>
<reference evidence="2" key="1">
    <citation type="submission" date="2016-05" db="EMBL/GenBank/DDBJ databases">
        <authorList>
            <person name="Lavstsen T."/>
            <person name="Jespersen J.S."/>
        </authorList>
    </citation>
    <scope>NUCLEOTIDE SEQUENCE</scope>
    <source>
        <tissue evidence="2">Brain</tissue>
    </source>
</reference>
<accession>A0A1A7XVW5</accession>
<feature type="non-terminal residue" evidence="2">
    <location>
        <position position="1"/>
    </location>
</feature>
<evidence type="ECO:0000313" key="2">
    <source>
        <dbReference type="EMBL" id="SBP22221.1"/>
    </source>
</evidence>
<protein>
    <submittedName>
        <fullName evidence="2">Uncharacterized protein</fullName>
    </submittedName>
</protein>